<accession>A0A514LFY7</accession>
<dbReference type="Pfam" id="PF04445">
    <property type="entry name" value="SAM_MT"/>
    <property type="match status" value="1"/>
</dbReference>
<keyword evidence="2" id="KW-1185">Reference proteome</keyword>
<dbReference type="PANTHER" id="PTHR36112:SF1">
    <property type="entry name" value="RIBOSOMAL RNA SMALL SUBUNIT METHYLTRANSFERASE J"/>
    <property type="match status" value="1"/>
</dbReference>
<dbReference type="EMBL" id="CP035485">
    <property type="protein sequence ID" value="QDI90171.1"/>
    <property type="molecule type" value="Genomic_DNA"/>
</dbReference>
<keyword evidence="1" id="KW-0808">Transferase</keyword>
<gene>
    <name evidence="1" type="ORF">EPH95_02470</name>
</gene>
<dbReference type="PANTHER" id="PTHR36112">
    <property type="entry name" value="RIBOSOMAL RNA SMALL SUBUNIT METHYLTRANSFERASE J"/>
    <property type="match status" value="1"/>
</dbReference>
<reference evidence="2" key="1">
    <citation type="submission" date="2019-01" db="EMBL/GenBank/DDBJ databases">
        <title>Genomic analysis of Salicibibacter sp. NKC3-5.</title>
        <authorList>
            <person name="Oh Y.J."/>
        </authorList>
    </citation>
    <scope>NUCLEOTIDE SEQUENCE [LARGE SCALE GENOMIC DNA]</scope>
    <source>
        <strain evidence="2">NKC3-5</strain>
    </source>
</reference>
<dbReference type="Proteomes" id="UP000319756">
    <property type="component" value="Chromosome"/>
</dbReference>
<evidence type="ECO:0000313" key="1">
    <source>
        <dbReference type="EMBL" id="QDI90171.1"/>
    </source>
</evidence>
<dbReference type="Gene3D" id="3.40.50.150">
    <property type="entry name" value="Vaccinia Virus protein VP39"/>
    <property type="match status" value="1"/>
</dbReference>
<sequence length="293" mass="33060">MYTVDMKPYQVIVTTSRYPTLEMQTRASQLAERLQCSYETRYRKTITAFLQKTETVYMVGKDGRDRLYAGEEGDHPFFFHPSMAKIRVQRLMDAEADPLVAVAQLQPGDAFLDMTLGFGADSIVASYAVTADGWVTAVEKSPYIAEVVARGLRCHQEDLPALNKAMRRISVVQQDHFAYLQSVPENSFDVVYFDPMFTQGRSRSAHVEPLRALAHTGSLTEAVIREAKKAAKRSVVLKAERDSHLFERFGFHNVKKHRTVSYGTIQMEGGQEGEKTGNCGRWTHCGGKNDNRH</sequence>
<dbReference type="RefSeq" id="WP_142087043.1">
    <property type="nucleotide sequence ID" value="NZ_CP035485.1"/>
</dbReference>
<dbReference type="CDD" id="cd02440">
    <property type="entry name" value="AdoMet_MTases"/>
    <property type="match status" value="1"/>
</dbReference>
<dbReference type="GO" id="GO:0008990">
    <property type="term" value="F:rRNA (guanine-N2-)-methyltransferase activity"/>
    <property type="evidence" value="ECO:0007669"/>
    <property type="project" value="InterPro"/>
</dbReference>
<dbReference type="KEGG" id="sale:EPH95_02470"/>
<organism evidence="1 2">
    <name type="scientific">Salicibibacter halophilus</name>
    <dbReference type="NCBI Taxonomy" id="2502791"/>
    <lineage>
        <taxon>Bacteria</taxon>
        <taxon>Bacillati</taxon>
        <taxon>Bacillota</taxon>
        <taxon>Bacilli</taxon>
        <taxon>Bacillales</taxon>
        <taxon>Bacillaceae</taxon>
        <taxon>Salicibibacter</taxon>
    </lineage>
</organism>
<proteinExistence type="predicted"/>
<dbReference type="SUPFAM" id="SSF53335">
    <property type="entry name" value="S-adenosyl-L-methionine-dependent methyltransferases"/>
    <property type="match status" value="1"/>
</dbReference>
<dbReference type="AlphaFoldDB" id="A0A514LFY7"/>
<dbReference type="InterPro" id="IPR029063">
    <property type="entry name" value="SAM-dependent_MTases_sf"/>
</dbReference>
<name>A0A514LFY7_9BACI</name>
<protein>
    <submittedName>
        <fullName evidence="1">SAM-dependent methyltransferase</fullName>
    </submittedName>
</protein>
<evidence type="ECO:0000313" key="2">
    <source>
        <dbReference type="Proteomes" id="UP000319756"/>
    </source>
</evidence>
<keyword evidence="1" id="KW-0489">Methyltransferase</keyword>
<dbReference type="InterPro" id="IPR007536">
    <property type="entry name" value="16SrRNA_methylTrfase_J"/>
</dbReference>